<dbReference type="AlphaFoldDB" id="A0A975AVH8"/>
<dbReference type="SUPFAM" id="SSF54534">
    <property type="entry name" value="FKBP-like"/>
    <property type="match status" value="1"/>
</dbReference>
<keyword evidence="3 9" id="KW-0805">Transcription regulation</keyword>
<dbReference type="InterPro" id="IPR036953">
    <property type="entry name" value="GreA/GreB_C_sf"/>
</dbReference>
<comment type="similarity">
    <text evidence="1 9 10">Belongs to the GreA/GreB family.</text>
</comment>
<keyword evidence="6 9" id="KW-0804">Transcription</keyword>
<dbReference type="RefSeq" id="WP_284679900.1">
    <property type="nucleotide sequence ID" value="NZ_CP060096.1"/>
</dbReference>
<dbReference type="GO" id="GO:0003677">
    <property type="term" value="F:DNA binding"/>
    <property type="evidence" value="ECO:0007669"/>
    <property type="project" value="UniProtKB-UniRule"/>
</dbReference>
<evidence type="ECO:0000313" key="14">
    <source>
        <dbReference type="Proteomes" id="UP000671913"/>
    </source>
</evidence>
<dbReference type="NCBIfam" id="NF001263">
    <property type="entry name" value="PRK00226.1-4"/>
    <property type="match status" value="1"/>
</dbReference>
<dbReference type="PROSITE" id="PS00830">
    <property type="entry name" value="GREAB_2"/>
    <property type="match status" value="1"/>
</dbReference>
<dbReference type="PANTHER" id="PTHR30437">
    <property type="entry name" value="TRANSCRIPTION ELONGATION FACTOR GREA"/>
    <property type="match status" value="1"/>
</dbReference>
<evidence type="ECO:0000256" key="2">
    <source>
        <dbReference type="ARBA" id="ARBA00013729"/>
    </source>
</evidence>
<dbReference type="SUPFAM" id="SSF46557">
    <property type="entry name" value="GreA transcript cleavage protein, N-terminal domain"/>
    <property type="match status" value="1"/>
</dbReference>
<evidence type="ECO:0000313" key="13">
    <source>
        <dbReference type="EMBL" id="QSZ27210.1"/>
    </source>
</evidence>
<evidence type="ECO:0000256" key="10">
    <source>
        <dbReference type="RuleBase" id="RU000556"/>
    </source>
</evidence>
<dbReference type="PANTHER" id="PTHR30437:SF4">
    <property type="entry name" value="TRANSCRIPTION ELONGATION FACTOR GREA"/>
    <property type="match status" value="1"/>
</dbReference>
<accession>A0A975AVH8</accession>
<comment type="function">
    <text evidence="7 9 10">Necessary for efficient RNA polymerase transcription elongation past template-encoded arresting sites. The arresting sites in DNA have the property of trapping a certain fraction of elongating RNA polymerases that pass through, resulting in locked ternary complexes. Cleavage of the nascent transcript by cleavage factors such as GreA or GreB allows the resumption of elongation from the new 3'terminus. GreA releases sequences of 2 to 3 nucleotides.</text>
</comment>
<proteinExistence type="inferred from homology"/>
<dbReference type="InterPro" id="IPR028624">
    <property type="entry name" value="Tscrpt_elong_fac_GreA/B"/>
</dbReference>
<evidence type="ECO:0000256" key="4">
    <source>
        <dbReference type="ARBA" id="ARBA00023054"/>
    </source>
</evidence>
<keyword evidence="5 9" id="KW-0238">DNA-binding</keyword>
<feature type="domain" description="Transcription elongation factor GreA/GreB C-terminal" evidence="11">
    <location>
        <begin position="84"/>
        <end position="156"/>
    </location>
</feature>
<feature type="domain" description="Transcription elongation factor GreA/GreB N-terminal" evidence="12">
    <location>
        <begin position="5"/>
        <end position="75"/>
    </location>
</feature>
<sequence length="157" mass="17660">MVKPVILTYEGLKKLEEELEYLKVVKRPEITEKIKQARAFGDLSENSEYDEAKNEQAFVEGRIATIEAMLRNAKVIDEEDIMIDAVNIGCRVKVYDEDSKEEVEYAIVGSTEADPMNYKISDESPIGKALLGKKVGDVVTVEVPVGIIKLKILEIRK</sequence>
<evidence type="ECO:0000256" key="8">
    <source>
        <dbReference type="ARBA" id="ARBA00030776"/>
    </source>
</evidence>
<evidence type="ECO:0000256" key="9">
    <source>
        <dbReference type="HAMAP-Rule" id="MF_00105"/>
    </source>
</evidence>
<evidence type="ECO:0000256" key="3">
    <source>
        <dbReference type="ARBA" id="ARBA00023015"/>
    </source>
</evidence>
<dbReference type="EMBL" id="CP060096">
    <property type="protein sequence ID" value="QSZ27210.1"/>
    <property type="molecule type" value="Genomic_DNA"/>
</dbReference>
<dbReference type="KEGG" id="aaut:ACETAC_10285"/>
<dbReference type="PROSITE" id="PS00829">
    <property type="entry name" value="GREAB_1"/>
    <property type="match status" value="1"/>
</dbReference>
<dbReference type="GO" id="GO:0032784">
    <property type="term" value="P:regulation of DNA-templated transcription elongation"/>
    <property type="evidence" value="ECO:0007669"/>
    <property type="project" value="UniProtKB-UniRule"/>
</dbReference>
<evidence type="ECO:0000259" key="12">
    <source>
        <dbReference type="Pfam" id="PF03449"/>
    </source>
</evidence>
<dbReference type="InterPro" id="IPR036805">
    <property type="entry name" value="Tscrpt_elong_fac_GreA/B_N_sf"/>
</dbReference>
<dbReference type="Proteomes" id="UP000671913">
    <property type="component" value="Chromosome"/>
</dbReference>
<dbReference type="InterPro" id="IPR006359">
    <property type="entry name" value="Tscrpt_elong_fac_GreA"/>
</dbReference>
<dbReference type="Gene3D" id="3.10.50.30">
    <property type="entry name" value="Transcription elongation factor, GreA/GreB, C-terminal domain"/>
    <property type="match status" value="1"/>
</dbReference>
<evidence type="ECO:0000256" key="1">
    <source>
        <dbReference type="ARBA" id="ARBA00008213"/>
    </source>
</evidence>
<dbReference type="FunFam" id="3.10.50.30:FF:000001">
    <property type="entry name" value="Transcription elongation factor GreA"/>
    <property type="match status" value="1"/>
</dbReference>
<protein>
    <recommendedName>
        <fullName evidence="2 9">Transcription elongation factor GreA</fullName>
    </recommendedName>
    <alternativeName>
        <fullName evidence="8 9">Transcript cleavage factor GreA</fullName>
    </alternativeName>
</protein>
<evidence type="ECO:0000256" key="5">
    <source>
        <dbReference type="ARBA" id="ARBA00023125"/>
    </source>
</evidence>
<keyword evidence="4" id="KW-0175">Coiled coil</keyword>
<dbReference type="GO" id="GO:0003746">
    <property type="term" value="F:translation elongation factor activity"/>
    <property type="evidence" value="ECO:0007669"/>
    <property type="project" value="UniProtKB-KW"/>
</dbReference>
<gene>
    <name evidence="9 13" type="primary">greA</name>
    <name evidence="13" type="ORF">ACETAC_10285</name>
</gene>
<name>A0A975AVH8_9THEO</name>
<evidence type="ECO:0000259" key="11">
    <source>
        <dbReference type="Pfam" id="PF01272"/>
    </source>
</evidence>
<dbReference type="PIRSF" id="PIRSF006092">
    <property type="entry name" value="GreA_GreB"/>
    <property type="match status" value="1"/>
</dbReference>
<keyword evidence="13" id="KW-0648">Protein biosynthesis</keyword>
<dbReference type="FunFam" id="1.10.287.180:FF:000001">
    <property type="entry name" value="Transcription elongation factor GreA"/>
    <property type="match status" value="1"/>
</dbReference>
<reference evidence="13" key="1">
    <citation type="submission" date="2020-08" db="EMBL/GenBank/DDBJ databases">
        <title>Genomic insights into the carbon and energy metabolism of the first obligate autotrophic acetogenic bacterium Aceticella autotrophica gen. nov., sp. nov.</title>
        <authorList>
            <person name="Toshchakov S.V."/>
            <person name="Elcheninov A.G."/>
            <person name="Kublanov I.V."/>
            <person name="Frolov E.N."/>
            <person name="Lebedinsky A.V."/>
        </authorList>
    </citation>
    <scope>NUCLEOTIDE SEQUENCE</scope>
    <source>
        <strain evidence="13">3443-3Ac</strain>
    </source>
</reference>
<dbReference type="Pfam" id="PF03449">
    <property type="entry name" value="GreA_GreB_N"/>
    <property type="match status" value="1"/>
</dbReference>
<dbReference type="InterPro" id="IPR001437">
    <property type="entry name" value="Tscrpt_elong_fac_GreA/B_C"/>
</dbReference>
<evidence type="ECO:0000256" key="7">
    <source>
        <dbReference type="ARBA" id="ARBA00024916"/>
    </source>
</evidence>
<keyword evidence="13" id="KW-0251">Elongation factor</keyword>
<dbReference type="InterPro" id="IPR018151">
    <property type="entry name" value="TF_GreA/GreB_CS"/>
</dbReference>
<dbReference type="GO" id="GO:0006354">
    <property type="term" value="P:DNA-templated transcription elongation"/>
    <property type="evidence" value="ECO:0007669"/>
    <property type="project" value="TreeGrafter"/>
</dbReference>
<organism evidence="13 14">
    <name type="scientific">Aceticella autotrophica</name>
    <dbReference type="NCBI Taxonomy" id="2755338"/>
    <lineage>
        <taxon>Bacteria</taxon>
        <taxon>Bacillati</taxon>
        <taxon>Bacillota</taxon>
        <taxon>Clostridia</taxon>
        <taxon>Thermoanaerobacterales</taxon>
        <taxon>Thermoanaerobacteraceae</taxon>
        <taxon>Aceticella</taxon>
    </lineage>
</organism>
<dbReference type="NCBIfam" id="TIGR01462">
    <property type="entry name" value="greA"/>
    <property type="match status" value="1"/>
</dbReference>
<dbReference type="GO" id="GO:0070063">
    <property type="term" value="F:RNA polymerase binding"/>
    <property type="evidence" value="ECO:0007669"/>
    <property type="project" value="InterPro"/>
</dbReference>
<dbReference type="Gene3D" id="1.10.287.180">
    <property type="entry name" value="Transcription elongation factor, GreA/GreB, N-terminal domain"/>
    <property type="match status" value="1"/>
</dbReference>
<dbReference type="Pfam" id="PF01272">
    <property type="entry name" value="GreA_GreB"/>
    <property type="match status" value="1"/>
</dbReference>
<dbReference type="InterPro" id="IPR023459">
    <property type="entry name" value="Tscrpt_elong_fac_GreA/B_fam"/>
</dbReference>
<dbReference type="HAMAP" id="MF_00105">
    <property type="entry name" value="GreA_GreB"/>
    <property type="match status" value="1"/>
</dbReference>
<keyword evidence="14" id="KW-1185">Reference proteome</keyword>
<dbReference type="InterPro" id="IPR022691">
    <property type="entry name" value="Tscrpt_elong_fac_GreA/B_N"/>
</dbReference>
<dbReference type="NCBIfam" id="NF001261">
    <property type="entry name" value="PRK00226.1-2"/>
    <property type="match status" value="1"/>
</dbReference>
<evidence type="ECO:0000256" key="6">
    <source>
        <dbReference type="ARBA" id="ARBA00023163"/>
    </source>
</evidence>